<dbReference type="InterPro" id="IPR010239">
    <property type="entry name" value="CHP02001"/>
</dbReference>
<dbReference type="Proteomes" id="UP000195442">
    <property type="component" value="Unassembled WGS sequence"/>
</dbReference>
<dbReference type="NCBIfam" id="TIGR02001">
    <property type="entry name" value="gcw_chp"/>
    <property type="match status" value="1"/>
</dbReference>
<organism evidence="1 2">
    <name type="scientific">Crenothrix polyspora</name>
    <dbReference type="NCBI Taxonomy" id="360316"/>
    <lineage>
        <taxon>Bacteria</taxon>
        <taxon>Pseudomonadati</taxon>
        <taxon>Pseudomonadota</taxon>
        <taxon>Gammaproteobacteria</taxon>
        <taxon>Methylococcales</taxon>
        <taxon>Crenotrichaceae</taxon>
        <taxon>Crenothrix</taxon>
    </lineage>
</organism>
<dbReference type="OrthoDB" id="9793561at2"/>
<dbReference type="AlphaFoldDB" id="A0A1R4HJI2"/>
<proteinExistence type="predicted"/>
<sequence>MKTMPFYAANHTVDKTTVIFKSQLMPKIILPPRAFCLVFLVFYPALSCAELHGTLTMTTNNAFRWFSKTHNSVAVQANVDYQHKSGWYLGSSVSNIDFDTKEHPNSAQVEIIPYLGWSFKLSDQWRLDAQWSSYLYSGKLFGHSADYNEFYLFLHYKDLFTGRISFADDFYGLDHYVIDYELTGRYPVTDSVQFSASFGYSQSKAALGADYPYWNMGFTYFYKFVALDLRYMDGTETFIDYAAEKKLHKLYNPSLLNTAIIFSISMGF</sequence>
<evidence type="ECO:0000313" key="1">
    <source>
        <dbReference type="EMBL" id="SJM96050.1"/>
    </source>
</evidence>
<accession>A0A1R4HJI2</accession>
<dbReference type="SUPFAM" id="SSF56935">
    <property type="entry name" value="Porins"/>
    <property type="match status" value="1"/>
</dbReference>
<gene>
    <name evidence="1" type="ORF">CRENPOLYSF2_830020</name>
</gene>
<dbReference type="RefSeq" id="WP_087148507.1">
    <property type="nucleotide sequence ID" value="NZ_FUKJ01000450.1"/>
</dbReference>
<evidence type="ECO:0000313" key="2">
    <source>
        <dbReference type="Proteomes" id="UP000195442"/>
    </source>
</evidence>
<dbReference type="Pfam" id="PF09694">
    <property type="entry name" value="Gcw_chp"/>
    <property type="match status" value="1"/>
</dbReference>
<name>A0A1R4HJI2_9GAMM</name>
<reference evidence="2" key="1">
    <citation type="submission" date="2017-02" db="EMBL/GenBank/DDBJ databases">
        <authorList>
            <person name="Daims H."/>
        </authorList>
    </citation>
    <scope>NUCLEOTIDE SEQUENCE [LARGE SCALE GENOMIC DNA]</scope>
</reference>
<keyword evidence="2" id="KW-1185">Reference proteome</keyword>
<protein>
    <submittedName>
        <fullName evidence="1">Uncharacterized protein</fullName>
    </submittedName>
</protein>
<dbReference type="EMBL" id="FUKJ01000450">
    <property type="protein sequence ID" value="SJM96050.1"/>
    <property type="molecule type" value="Genomic_DNA"/>
</dbReference>